<keyword evidence="2" id="KW-0158">Chromosome</keyword>
<keyword evidence="7" id="KW-0862">Zinc</keyword>
<evidence type="ECO:0000313" key="9">
    <source>
        <dbReference type="EMBL" id="EDV25202.1"/>
    </source>
</evidence>
<dbReference type="STRING" id="10228.B3RWW3"/>
<dbReference type="EMBL" id="DS985245">
    <property type="protein sequence ID" value="EDV25202.1"/>
    <property type="molecule type" value="Genomic_DNA"/>
</dbReference>
<dbReference type="OrthoDB" id="616263at2759"/>
<dbReference type="SUPFAM" id="SSF82199">
    <property type="entry name" value="SET domain"/>
    <property type="match status" value="1"/>
</dbReference>
<dbReference type="GO" id="GO:0008168">
    <property type="term" value="F:methyltransferase activity"/>
    <property type="evidence" value="ECO:0007669"/>
    <property type="project" value="UniProtKB-KW"/>
</dbReference>
<dbReference type="GO" id="GO:0046872">
    <property type="term" value="F:metal ion binding"/>
    <property type="evidence" value="ECO:0007669"/>
    <property type="project" value="UniProtKB-KW"/>
</dbReference>
<name>B3RWW3_TRIAD</name>
<dbReference type="OMA" id="VDSMVPK"/>
<dbReference type="InParanoid" id="B3RWW3"/>
<dbReference type="AlphaFoldDB" id="B3RWW3"/>
<dbReference type="InterPro" id="IPR046341">
    <property type="entry name" value="SET_dom_sf"/>
</dbReference>
<dbReference type="PANTHER" id="PTHR46223:SF3">
    <property type="entry name" value="HISTONE-LYSINE N-METHYLTRANSFERASE SET-23"/>
    <property type="match status" value="1"/>
</dbReference>
<accession>B3RWW3</accession>
<gene>
    <name evidence="9" type="ORF">TRIADDRAFT_26103</name>
</gene>
<keyword evidence="5" id="KW-0949">S-adenosyl-L-methionine</keyword>
<evidence type="ECO:0000256" key="4">
    <source>
        <dbReference type="ARBA" id="ARBA00022679"/>
    </source>
</evidence>
<protein>
    <recommendedName>
        <fullName evidence="8">SET domain-containing protein</fullName>
    </recommendedName>
</protein>
<proteinExistence type="predicted"/>
<dbReference type="SMART" id="SM00317">
    <property type="entry name" value="SET"/>
    <property type="match status" value="1"/>
</dbReference>
<dbReference type="PhylomeDB" id="B3RWW3"/>
<dbReference type="Proteomes" id="UP000009022">
    <property type="component" value="Unassembled WGS sequence"/>
</dbReference>
<dbReference type="eggNOG" id="KOG1082">
    <property type="taxonomic scope" value="Eukaryota"/>
</dbReference>
<dbReference type="CTD" id="6754305"/>
<keyword evidence="4" id="KW-0808">Transferase</keyword>
<evidence type="ECO:0000313" key="10">
    <source>
        <dbReference type="Proteomes" id="UP000009022"/>
    </source>
</evidence>
<dbReference type="InterPro" id="IPR050973">
    <property type="entry name" value="H3K9_Histone-Lys_N-MTase"/>
</dbReference>
<dbReference type="PANTHER" id="PTHR46223">
    <property type="entry name" value="HISTONE-LYSINE N-METHYLTRANSFERASE SUV39H"/>
    <property type="match status" value="1"/>
</dbReference>
<dbReference type="InterPro" id="IPR001214">
    <property type="entry name" value="SET_dom"/>
</dbReference>
<dbReference type="KEGG" id="tad:TRIADDRAFT_26103"/>
<dbReference type="FunCoup" id="B3RWW3">
    <property type="interactions" value="40"/>
</dbReference>
<dbReference type="Gene3D" id="2.170.270.10">
    <property type="entry name" value="SET domain"/>
    <property type="match status" value="1"/>
</dbReference>
<sequence length="192" mass="21647">PVIECNDSCLCSIYCWNRVVQLGSSAKLECFKTQSKGLGVRTTDKLIAGQFVCEYLGQVVSVHEAKSRFSQSDLTKPNYLLVLREHITNFSNPHILITCIDATKFGNIARFINHSCSPNLLAIAVRINTNVPHLAFFAKRDIAPNEELTFDYAGGYRDNYKQETSHGIKCLCQSETCFGYLPYDQMLFDESK</sequence>
<dbReference type="GeneID" id="6754305"/>
<dbReference type="Pfam" id="PF00856">
    <property type="entry name" value="SET"/>
    <property type="match status" value="1"/>
</dbReference>
<feature type="non-terminal residue" evidence="9">
    <location>
        <position position="1"/>
    </location>
</feature>
<feature type="domain" description="SET" evidence="8">
    <location>
        <begin position="26"/>
        <end position="153"/>
    </location>
</feature>
<evidence type="ECO:0000256" key="6">
    <source>
        <dbReference type="ARBA" id="ARBA00022723"/>
    </source>
</evidence>
<evidence type="ECO:0000256" key="5">
    <source>
        <dbReference type="ARBA" id="ARBA00022691"/>
    </source>
</evidence>
<dbReference type="PROSITE" id="PS50280">
    <property type="entry name" value="SET"/>
    <property type="match status" value="1"/>
</dbReference>
<evidence type="ECO:0000256" key="2">
    <source>
        <dbReference type="ARBA" id="ARBA00022454"/>
    </source>
</evidence>
<evidence type="ECO:0000256" key="1">
    <source>
        <dbReference type="ARBA" id="ARBA00004286"/>
    </source>
</evidence>
<reference evidence="9 10" key="1">
    <citation type="journal article" date="2008" name="Nature">
        <title>The Trichoplax genome and the nature of placozoans.</title>
        <authorList>
            <person name="Srivastava M."/>
            <person name="Begovic E."/>
            <person name="Chapman J."/>
            <person name="Putnam N.H."/>
            <person name="Hellsten U."/>
            <person name="Kawashima T."/>
            <person name="Kuo A."/>
            <person name="Mitros T."/>
            <person name="Salamov A."/>
            <person name="Carpenter M.L."/>
            <person name="Signorovitch A.Y."/>
            <person name="Moreno M.A."/>
            <person name="Kamm K."/>
            <person name="Grimwood J."/>
            <person name="Schmutz J."/>
            <person name="Shapiro H."/>
            <person name="Grigoriev I.V."/>
            <person name="Buss L.W."/>
            <person name="Schierwater B."/>
            <person name="Dellaporta S.L."/>
            <person name="Rokhsar D.S."/>
        </authorList>
    </citation>
    <scope>NUCLEOTIDE SEQUENCE [LARGE SCALE GENOMIC DNA]</scope>
    <source>
        <strain evidence="9 10">Grell-BS-1999</strain>
    </source>
</reference>
<keyword evidence="10" id="KW-1185">Reference proteome</keyword>
<organism evidence="9 10">
    <name type="scientific">Trichoplax adhaerens</name>
    <name type="common">Trichoplax reptans</name>
    <dbReference type="NCBI Taxonomy" id="10228"/>
    <lineage>
        <taxon>Eukaryota</taxon>
        <taxon>Metazoa</taxon>
        <taxon>Placozoa</taxon>
        <taxon>Uniplacotomia</taxon>
        <taxon>Trichoplacea</taxon>
        <taxon>Trichoplacidae</taxon>
        <taxon>Trichoplax</taxon>
    </lineage>
</organism>
<evidence type="ECO:0000256" key="3">
    <source>
        <dbReference type="ARBA" id="ARBA00022603"/>
    </source>
</evidence>
<keyword evidence="6" id="KW-0479">Metal-binding</keyword>
<comment type="subcellular location">
    <subcellularLocation>
        <location evidence="1">Chromosome</location>
    </subcellularLocation>
</comment>
<dbReference type="HOGENOM" id="CLU_020840_3_5_1"/>
<keyword evidence="3" id="KW-0489">Methyltransferase</keyword>
<evidence type="ECO:0000259" key="8">
    <source>
        <dbReference type="PROSITE" id="PS50280"/>
    </source>
</evidence>
<evidence type="ECO:0000256" key="7">
    <source>
        <dbReference type="ARBA" id="ARBA00022833"/>
    </source>
</evidence>
<dbReference type="RefSeq" id="XP_002113092.1">
    <property type="nucleotide sequence ID" value="XM_002113056.1"/>
</dbReference>
<dbReference type="GO" id="GO:0032259">
    <property type="term" value="P:methylation"/>
    <property type="evidence" value="ECO:0007669"/>
    <property type="project" value="UniProtKB-KW"/>
</dbReference>
<dbReference type="GO" id="GO:0005694">
    <property type="term" value="C:chromosome"/>
    <property type="evidence" value="ECO:0007669"/>
    <property type="project" value="UniProtKB-SubCell"/>
</dbReference>